<feature type="domain" description="FHA" evidence="1">
    <location>
        <begin position="32"/>
        <end position="81"/>
    </location>
</feature>
<dbReference type="EMBL" id="UINC01075947">
    <property type="protein sequence ID" value="SVC14632.1"/>
    <property type="molecule type" value="Genomic_DNA"/>
</dbReference>
<dbReference type="InterPro" id="IPR050923">
    <property type="entry name" value="Cell_Proc_Reg/RNA_Proc"/>
</dbReference>
<reference evidence="2" key="1">
    <citation type="submission" date="2018-05" db="EMBL/GenBank/DDBJ databases">
        <authorList>
            <person name="Lanie J.A."/>
            <person name="Ng W.-L."/>
            <person name="Kazmierczak K.M."/>
            <person name="Andrzejewski T.M."/>
            <person name="Davidsen T.M."/>
            <person name="Wayne K.J."/>
            <person name="Tettelin H."/>
            <person name="Glass J.I."/>
            <person name="Rusch D."/>
            <person name="Podicherti R."/>
            <person name="Tsui H.-C.T."/>
            <person name="Winkler M.E."/>
        </authorList>
    </citation>
    <scope>NUCLEOTIDE SEQUENCE</scope>
</reference>
<dbReference type="InterPro" id="IPR008984">
    <property type="entry name" value="SMAD_FHA_dom_sf"/>
</dbReference>
<name>A0A382JTF7_9ZZZZ</name>
<evidence type="ECO:0000313" key="2">
    <source>
        <dbReference type="EMBL" id="SVC14632.1"/>
    </source>
</evidence>
<dbReference type="Gene3D" id="2.60.200.20">
    <property type="match status" value="1"/>
</dbReference>
<dbReference type="SUPFAM" id="SSF49879">
    <property type="entry name" value="SMAD/FHA domain"/>
    <property type="match status" value="1"/>
</dbReference>
<dbReference type="InterPro" id="IPR000253">
    <property type="entry name" value="FHA_dom"/>
</dbReference>
<proteinExistence type="predicted"/>
<dbReference type="SMART" id="SM00240">
    <property type="entry name" value="FHA"/>
    <property type="match status" value="1"/>
</dbReference>
<protein>
    <recommendedName>
        <fullName evidence="1">FHA domain-containing protein</fullName>
    </recommendedName>
</protein>
<dbReference type="Pfam" id="PF00498">
    <property type="entry name" value="FHA"/>
    <property type="match status" value="1"/>
</dbReference>
<accession>A0A382JTF7</accession>
<gene>
    <name evidence="2" type="ORF">METZ01_LOCUS267486</name>
</gene>
<dbReference type="AlphaFoldDB" id="A0A382JTF7"/>
<organism evidence="2">
    <name type="scientific">marine metagenome</name>
    <dbReference type="NCBI Taxonomy" id="408172"/>
    <lineage>
        <taxon>unclassified sequences</taxon>
        <taxon>metagenomes</taxon>
        <taxon>ecological metagenomes</taxon>
    </lineage>
</organism>
<dbReference type="PANTHER" id="PTHR23308">
    <property type="entry name" value="NUCLEAR INHIBITOR OF PROTEIN PHOSPHATASE-1"/>
    <property type="match status" value="1"/>
</dbReference>
<sequence>MDREIFETDTGILVIESGPRSGSRYALDSESISIGREKDADIFLDDVTVSRQHAVIERNKSIYRVSDVGSLNGTYLNAKLVRSEELTDGDVLQIGRFKLVFFHGIAQN</sequence>
<evidence type="ECO:0000259" key="1">
    <source>
        <dbReference type="PROSITE" id="PS50006"/>
    </source>
</evidence>
<dbReference type="PROSITE" id="PS50006">
    <property type="entry name" value="FHA_DOMAIN"/>
    <property type="match status" value="1"/>
</dbReference>